<feature type="transmembrane region" description="Helical" evidence="2">
    <location>
        <begin position="181"/>
        <end position="200"/>
    </location>
</feature>
<feature type="transmembrane region" description="Helical" evidence="2">
    <location>
        <begin position="243"/>
        <end position="269"/>
    </location>
</feature>
<feature type="transmembrane region" description="Helical" evidence="2">
    <location>
        <begin position="212"/>
        <end position="231"/>
    </location>
</feature>
<feature type="transmembrane region" description="Helical" evidence="2">
    <location>
        <begin position="333"/>
        <end position="352"/>
    </location>
</feature>
<dbReference type="AlphaFoldDB" id="A0A4R8WIM6"/>
<keyword evidence="2" id="KW-0472">Membrane</keyword>
<dbReference type="InterPro" id="IPR018650">
    <property type="entry name" value="STSV1_Orf64"/>
</dbReference>
<keyword evidence="2" id="KW-0812">Transmembrane</keyword>
<evidence type="ECO:0000313" key="3">
    <source>
        <dbReference type="EMBL" id="TFC10419.1"/>
    </source>
</evidence>
<dbReference type="RefSeq" id="WP_134569129.1">
    <property type="nucleotide sequence ID" value="NZ_SOFP01000075.1"/>
</dbReference>
<name>A0A4R8WIM6_9MICO</name>
<keyword evidence="4" id="KW-1185">Reference proteome</keyword>
<accession>A0A4R8WIM6</accession>
<dbReference type="OrthoDB" id="5240834at2"/>
<proteinExistence type="predicted"/>
<feature type="transmembrane region" description="Helical" evidence="2">
    <location>
        <begin position="112"/>
        <end position="140"/>
    </location>
</feature>
<dbReference type="Pfam" id="PF09852">
    <property type="entry name" value="DUF2079"/>
    <property type="match status" value="1"/>
</dbReference>
<evidence type="ECO:0000313" key="4">
    <source>
        <dbReference type="Proteomes" id="UP000298412"/>
    </source>
</evidence>
<dbReference type="EMBL" id="SOFP01000075">
    <property type="protein sequence ID" value="TFC10419.1"/>
    <property type="molecule type" value="Genomic_DNA"/>
</dbReference>
<feature type="region of interest" description="Disordered" evidence="1">
    <location>
        <begin position="1"/>
        <end position="21"/>
    </location>
</feature>
<feature type="transmembrane region" description="Helical" evidence="2">
    <location>
        <begin position="290"/>
        <end position="313"/>
    </location>
</feature>
<feature type="transmembrane region" description="Helical" evidence="2">
    <location>
        <begin position="49"/>
        <end position="68"/>
    </location>
</feature>
<organism evidence="3 4">
    <name type="scientific">Cryobacterium algoritolerans</name>
    <dbReference type="NCBI Taxonomy" id="1259184"/>
    <lineage>
        <taxon>Bacteria</taxon>
        <taxon>Bacillati</taxon>
        <taxon>Actinomycetota</taxon>
        <taxon>Actinomycetes</taxon>
        <taxon>Micrococcales</taxon>
        <taxon>Microbacteriaceae</taxon>
        <taxon>Cryobacterium</taxon>
    </lineage>
</organism>
<comment type="caution">
    <text evidence="3">The sequence shown here is derived from an EMBL/GenBank/DDBJ whole genome shotgun (WGS) entry which is preliminary data.</text>
</comment>
<evidence type="ECO:0000256" key="1">
    <source>
        <dbReference type="SAM" id="MobiDB-lite"/>
    </source>
</evidence>
<dbReference type="Proteomes" id="UP000298412">
    <property type="component" value="Unassembled WGS sequence"/>
</dbReference>
<evidence type="ECO:0000256" key="2">
    <source>
        <dbReference type="SAM" id="Phobius"/>
    </source>
</evidence>
<reference evidence="3 4" key="1">
    <citation type="submission" date="2019-03" db="EMBL/GenBank/DDBJ databases">
        <title>Genomics of glacier-inhabiting Cryobacterium strains.</title>
        <authorList>
            <person name="Liu Q."/>
            <person name="Xin Y.-H."/>
        </authorList>
    </citation>
    <scope>NUCLEOTIDE SEQUENCE [LARGE SCALE GENOMIC DNA]</scope>
    <source>
        <strain evidence="3 4">MDT1-3</strain>
    </source>
</reference>
<protein>
    <submittedName>
        <fullName evidence="3">DUF2079 domain-containing protein</fullName>
    </submittedName>
</protein>
<keyword evidence="2" id="KW-1133">Transmembrane helix</keyword>
<feature type="transmembrane region" description="Helical" evidence="2">
    <location>
        <begin position="152"/>
        <end position="175"/>
    </location>
</feature>
<feature type="transmembrane region" description="Helical" evidence="2">
    <location>
        <begin position="364"/>
        <end position="387"/>
    </location>
</feature>
<gene>
    <name evidence="3" type="ORF">E3O19_15575</name>
</gene>
<sequence length="494" mass="52893">MKRGLAVRGSRGGGRSGVHRPAPNRVYRGIAALSRWNVREQARANAIELTFVVALTALYSALALRLHLRLETAGYDLGIFEQAIRNYSEFRPPIVEIKGPGFNLLADHFHPILVLLAPFYALVPTSATLLVAQAFLFALAAAPLVAWARRSLGIRAALAVGVIYGFSFGIASAVGFDFHEIAFAVPLLAFSLAALGQGHLRQAAAWAIPLILVKEDLGATAVAVIGALIFLRGARRLGSVTVVIGIGASLLEVLLVLPLMSSSGAYAYWSRLGSGPSLLQSAVAHADVKLSTVILTLAITGFAALASPLVLVAVPTLIWRFISTDPFYWGTTFHYSAVLMPIVVASLIDALSRLRTRDTRRSRLLGRAVLTVSLAVTVAAVPSHAFARLFGPTLWEPNPRIEAVDAALALIPGGATIAASDNIAPQLISRTTVTVFGLQPLARIRPDWILVDPYSTRHFRVSRAAEQQDVAGALRHGYVVALERDGIALLRRTE</sequence>